<keyword evidence="3 6" id="KW-0285">Flavoprotein</keyword>
<accession>A0A5S9PND0</accession>
<dbReference type="GO" id="GO:0016627">
    <property type="term" value="F:oxidoreductase activity, acting on the CH-CH group of donors"/>
    <property type="evidence" value="ECO:0007669"/>
    <property type="project" value="InterPro"/>
</dbReference>
<evidence type="ECO:0000256" key="6">
    <source>
        <dbReference type="RuleBase" id="RU362125"/>
    </source>
</evidence>
<evidence type="ECO:0000259" key="7">
    <source>
        <dbReference type="Pfam" id="PF00441"/>
    </source>
</evidence>
<evidence type="ECO:0000256" key="4">
    <source>
        <dbReference type="ARBA" id="ARBA00022827"/>
    </source>
</evidence>
<dbReference type="InterPro" id="IPR037069">
    <property type="entry name" value="AcylCoA_DH/ox_N_sf"/>
</dbReference>
<comment type="cofactor">
    <cofactor evidence="1 6">
        <name>FAD</name>
        <dbReference type="ChEBI" id="CHEBI:57692"/>
    </cofactor>
</comment>
<sequence length="409" mass="43693">MTLPDIATWEHEVRTWLEAEVGRREDLGHTPDLEVFRDVTPDQEIEILNRVRAYRRARFDAGYGALTLPPECEGAGLPASFAARFSQIERDYAVPPSTELISVTTSLVASAVAIYGSQAQRDRYLRALLRTDLLACQLFSEPGAGSDLAGLTCRAESDGGHWRVHGQKVWTSGAGHADLGLLLARSDPHVGKHRGITAFLVPMGSPGITIRPIRQMSGASSFTEVFFDAVAVSDELRIGDTGQGWEVAKATLAFERQASGSGARQKGGTFGDLLAVARRTGRLSDPVVRQRLADIYVLAELRAATSERVARAAAAGQAPGPAGSVGKLVASELLVDIGEYAIELLGSGAIADHGDGAFAWTAHVLGAPGYRLAGGTDQIQRNVIAERVLGLPAESRLDVGHPFSEIDRR</sequence>
<feature type="domain" description="Acyl-CoA dehydrogenase/oxidase N-terminal" evidence="9">
    <location>
        <begin position="57"/>
        <end position="130"/>
    </location>
</feature>
<evidence type="ECO:0000259" key="9">
    <source>
        <dbReference type="Pfam" id="PF02771"/>
    </source>
</evidence>
<dbReference type="EC" id="1.3.99.-" evidence="10"/>
<reference evidence="10 11" key="1">
    <citation type="submission" date="2019-11" db="EMBL/GenBank/DDBJ databases">
        <authorList>
            <person name="Holert J."/>
        </authorList>
    </citation>
    <scope>NUCLEOTIDE SEQUENCE [LARGE SCALE GENOMIC DNA]</scope>
    <source>
        <strain evidence="10">BC8_1</strain>
    </source>
</reference>
<dbReference type="GO" id="GO:0005886">
    <property type="term" value="C:plasma membrane"/>
    <property type="evidence" value="ECO:0007669"/>
    <property type="project" value="TreeGrafter"/>
</dbReference>
<dbReference type="InterPro" id="IPR009075">
    <property type="entry name" value="AcylCo_DH/oxidase_C"/>
</dbReference>
<dbReference type="Pfam" id="PF02771">
    <property type="entry name" value="Acyl-CoA_dh_N"/>
    <property type="match status" value="1"/>
</dbReference>
<dbReference type="InterPro" id="IPR013786">
    <property type="entry name" value="AcylCoA_DH/ox_N"/>
</dbReference>
<comment type="similarity">
    <text evidence="2 6">Belongs to the acyl-CoA dehydrogenase family.</text>
</comment>
<dbReference type="InterPro" id="IPR006091">
    <property type="entry name" value="Acyl-CoA_Oxase/DH_mid-dom"/>
</dbReference>
<evidence type="ECO:0000313" key="10">
    <source>
        <dbReference type="EMBL" id="CAA0105786.1"/>
    </source>
</evidence>
<evidence type="ECO:0000256" key="1">
    <source>
        <dbReference type="ARBA" id="ARBA00001974"/>
    </source>
</evidence>
<evidence type="ECO:0000259" key="8">
    <source>
        <dbReference type="Pfam" id="PF02770"/>
    </source>
</evidence>
<dbReference type="SUPFAM" id="SSF47203">
    <property type="entry name" value="Acyl-CoA dehydrogenase C-terminal domain-like"/>
    <property type="match status" value="1"/>
</dbReference>
<dbReference type="SUPFAM" id="SSF56645">
    <property type="entry name" value="Acyl-CoA dehydrogenase NM domain-like"/>
    <property type="match status" value="1"/>
</dbReference>
<name>A0A5S9PND0_MYCVN</name>
<dbReference type="InterPro" id="IPR009100">
    <property type="entry name" value="AcylCoA_DH/oxidase_NM_dom_sf"/>
</dbReference>
<dbReference type="Gene3D" id="2.40.110.10">
    <property type="entry name" value="Butyryl-CoA Dehydrogenase, subunit A, domain 2"/>
    <property type="match status" value="1"/>
</dbReference>
<dbReference type="InterPro" id="IPR052161">
    <property type="entry name" value="Mycobact_Acyl-CoA_DH"/>
</dbReference>
<dbReference type="Pfam" id="PF00441">
    <property type="entry name" value="Acyl-CoA_dh_1"/>
    <property type="match status" value="1"/>
</dbReference>
<dbReference type="RefSeq" id="WP_159229855.1">
    <property type="nucleotide sequence ID" value="NZ_CACSIP010000010.1"/>
</dbReference>
<feature type="domain" description="Acyl-CoA dehydrogenase/oxidase C-terminal" evidence="7">
    <location>
        <begin position="242"/>
        <end position="389"/>
    </location>
</feature>
<dbReference type="PANTHER" id="PTHR43292:SF4">
    <property type="entry name" value="ACYL-COA DEHYDROGENASE FADE34"/>
    <property type="match status" value="1"/>
</dbReference>
<protein>
    <submittedName>
        <fullName evidence="10">Acyl-CoA dehydrogenase FadE17</fullName>
        <ecNumber evidence="10">1.3.99.-</ecNumber>
    </submittedName>
</protein>
<dbReference type="OrthoDB" id="5167280at2"/>
<evidence type="ECO:0000256" key="3">
    <source>
        <dbReference type="ARBA" id="ARBA00022630"/>
    </source>
</evidence>
<dbReference type="AlphaFoldDB" id="A0A5S9PND0"/>
<gene>
    <name evidence="10" type="ORF">AELLOGFF_03594</name>
</gene>
<keyword evidence="4 6" id="KW-0274">FAD</keyword>
<dbReference type="Gene3D" id="1.10.540.10">
    <property type="entry name" value="Acyl-CoA dehydrogenase/oxidase, N-terminal domain"/>
    <property type="match status" value="1"/>
</dbReference>
<dbReference type="Proteomes" id="UP000430146">
    <property type="component" value="Unassembled WGS sequence"/>
</dbReference>
<proteinExistence type="inferred from homology"/>
<dbReference type="EMBL" id="CACSIP010000010">
    <property type="protein sequence ID" value="CAA0105786.1"/>
    <property type="molecule type" value="Genomic_DNA"/>
</dbReference>
<keyword evidence="11" id="KW-1185">Reference proteome</keyword>
<evidence type="ECO:0000256" key="2">
    <source>
        <dbReference type="ARBA" id="ARBA00009347"/>
    </source>
</evidence>
<organism evidence="10 11">
    <name type="scientific">Mycolicibacterium vanbaalenii</name>
    <name type="common">Mycobacterium vanbaalenii</name>
    <dbReference type="NCBI Taxonomy" id="110539"/>
    <lineage>
        <taxon>Bacteria</taxon>
        <taxon>Bacillati</taxon>
        <taxon>Actinomycetota</taxon>
        <taxon>Actinomycetes</taxon>
        <taxon>Mycobacteriales</taxon>
        <taxon>Mycobacteriaceae</taxon>
        <taxon>Mycolicibacterium</taxon>
    </lineage>
</organism>
<dbReference type="GO" id="GO:0050660">
    <property type="term" value="F:flavin adenine dinucleotide binding"/>
    <property type="evidence" value="ECO:0007669"/>
    <property type="project" value="InterPro"/>
</dbReference>
<evidence type="ECO:0000313" key="11">
    <source>
        <dbReference type="Proteomes" id="UP000430146"/>
    </source>
</evidence>
<dbReference type="FunFam" id="2.40.110.10:FF:000011">
    <property type="entry name" value="Acyl-CoA dehydrogenase FadE34"/>
    <property type="match status" value="1"/>
</dbReference>
<keyword evidence="5 6" id="KW-0560">Oxidoreductase</keyword>
<dbReference type="PANTHER" id="PTHR43292">
    <property type="entry name" value="ACYL-COA DEHYDROGENASE"/>
    <property type="match status" value="1"/>
</dbReference>
<dbReference type="InterPro" id="IPR036250">
    <property type="entry name" value="AcylCo_DH-like_C"/>
</dbReference>
<dbReference type="InterPro" id="IPR046373">
    <property type="entry name" value="Acyl-CoA_Oxase/DH_mid-dom_sf"/>
</dbReference>
<dbReference type="Pfam" id="PF02770">
    <property type="entry name" value="Acyl-CoA_dh_M"/>
    <property type="match status" value="1"/>
</dbReference>
<feature type="domain" description="Acyl-CoA oxidase/dehydrogenase middle" evidence="8">
    <location>
        <begin position="136"/>
        <end position="230"/>
    </location>
</feature>
<dbReference type="Gene3D" id="1.20.140.10">
    <property type="entry name" value="Butyryl-CoA Dehydrogenase, subunit A, domain 3"/>
    <property type="match status" value="1"/>
</dbReference>
<evidence type="ECO:0000256" key="5">
    <source>
        <dbReference type="ARBA" id="ARBA00023002"/>
    </source>
</evidence>